<dbReference type="GO" id="GO:0003677">
    <property type="term" value="F:DNA binding"/>
    <property type="evidence" value="ECO:0007669"/>
    <property type="project" value="InterPro"/>
</dbReference>
<dbReference type="GO" id="GO:0032549">
    <property type="term" value="F:ribonucleoside binding"/>
    <property type="evidence" value="ECO:0007669"/>
    <property type="project" value="InterPro"/>
</dbReference>
<dbReference type="InterPro" id="IPR007642">
    <property type="entry name" value="RNA_pol_Rpb2_2"/>
</dbReference>
<dbReference type="Pfam" id="PF04563">
    <property type="entry name" value="RNA_pol_Rpb2_1"/>
    <property type="match status" value="2"/>
</dbReference>
<keyword evidence="5" id="KW-0804">Transcription</keyword>
<organism evidence="8">
    <name type="scientific">viral metagenome</name>
    <dbReference type="NCBI Taxonomy" id="1070528"/>
    <lineage>
        <taxon>unclassified sequences</taxon>
        <taxon>metagenomes</taxon>
        <taxon>organismal metagenomes</taxon>
    </lineage>
</organism>
<evidence type="ECO:0000256" key="3">
    <source>
        <dbReference type="ARBA" id="ARBA00022679"/>
    </source>
</evidence>
<evidence type="ECO:0000256" key="1">
    <source>
        <dbReference type="ARBA" id="ARBA00012418"/>
    </source>
</evidence>
<feature type="domain" description="RNA polymerase beta subunit protrusion" evidence="7">
    <location>
        <begin position="28"/>
        <end position="143"/>
    </location>
</feature>
<dbReference type="EC" id="2.7.7.6" evidence="1"/>
<dbReference type="PANTHER" id="PTHR20856">
    <property type="entry name" value="DNA-DIRECTED RNA POLYMERASE I SUBUNIT 2"/>
    <property type="match status" value="1"/>
</dbReference>
<keyword evidence="3" id="KW-0808">Transferase</keyword>
<dbReference type="GO" id="GO:0003899">
    <property type="term" value="F:DNA-directed RNA polymerase activity"/>
    <property type="evidence" value="ECO:0007669"/>
    <property type="project" value="UniProtKB-EC"/>
</dbReference>
<feature type="domain" description="RNA polymerase Rpb2" evidence="6">
    <location>
        <begin position="261"/>
        <end position="397"/>
    </location>
</feature>
<evidence type="ECO:0000256" key="4">
    <source>
        <dbReference type="ARBA" id="ARBA00022695"/>
    </source>
</evidence>
<dbReference type="InterPro" id="IPR007644">
    <property type="entry name" value="RNA_pol_bsu_protrusion"/>
</dbReference>
<dbReference type="Pfam" id="PF04561">
    <property type="entry name" value="RNA_pol_Rpb2_2"/>
    <property type="match status" value="1"/>
</dbReference>
<sequence>MDGAPTSIASMANAHFEHLLSSWLHSTGLVSHQIQSFNKFLREKLQDIITENSQVIVENDKGYTVCLTFENVFVRPPALREADGAYHRITPHECRLRGLSYDASIYVNVRHTTETPTGEERHKLYTEVLLCRIPCMVRCMACSYRHGVVITIILKCICLSECVCLEGVRASFVCNVCITGDIGECHLDPGGYFIVNGNEKSVIAQEKMRTNFIFVRRTGIKTYSAEVRSLHASKTRSTSTLMISLSARSGLCSETMEVRLPFVDTSIPIGMLFKLLGLDCLHDMCEFVKFHSSSWNSDLADIVRRCLDHSSLSEPRTYLVEQLGKEGTKEATTQRRIRYIEHILSNEFLPHQGLDASPEVLHRKAVFLAVILIKMLRVYTGVQPPDDRDNYALKRIETTGGLFALLFRQLFRQYLKMLTLQIGRLVDSAGNLALDSMLIAKKISAGMKYPASNAHNTSYAFFCFFAK</sequence>
<feature type="domain" description="RNA polymerase beta subunit protrusion" evidence="7">
    <location>
        <begin position="181"/>
        <end position="444"/>
    </location>
</feature>
<dbReference type="GO" id="GO:0006351">
    <property type="term" value="P:DNA-templated transcription"/>
    <property type="evidence" value="ECO:0007669"/>
    <property type="project" value="InterPro"/>
</dbReference>
<reference evidence="8" key="1">
    <citation type="journal article" date="2020" name="Nature">
        <title>Giant virus diversity and host interactions through global metagenomics.</title>
        <authorList>
            <person name="Schulz F."/>
            <person name="Roux S."/>
            <person name="Paez-Espino D."/>
            <person name="Jungbluth S."/>
            <person name="Walsh D.A."/>
            <person name="Denef V.J."/>
            <person name="McMahon K.D."/>
            <person name="Konstantinidis K.T."/>
            <person name="Eloe-Fadrosh E.A."/>
            <person name="Kyrpides N.C."/>
            <person name="Woyke T."/>
        </authorList>
    </citation>
    <scope>NUCLEOTIDE SEQUENCE</scope>
    <source>
        <strain evidence="8">GVMAG-M-3300020182-33</strain>
    </source>
</reference>
<proteinExistence type="predicted"/>
<accession>A0A6C0C2C6</accession>
<keyword evidence="4" id="KW-0548">Nucleotidyltransferase</keyword>
<dbReference type="InterPro" id="IPR015712">
    <property type="entry name" value="DNA-dir_RNA_pol_su2"/>
</dbReference>
<dbReference type="EMBL" id="MN739309">
    <property type="protein sequence ID" value="QHS97934.1"/>
    <property type="molecule type" value="Genomic_DNA"/>
</dbReference>
<protein>
    <recommendedName>
        <fullName evidence="1">DNA-directed RNA polymerase</fullName>
        <ecNumber evidence="1">2.7.7.6</ecNumber>
    </recommendedName>
</protein>
<evidence type="ECO:0000256" key="2">
    <source>
        <dbReference type="ARBA" id="ARBA00022478"/>
    </source>
</evidence>
<keyword evidence="2" id="KW-0240">DNA-directed RNA polymerase</keyword>
<evidence type="ECO:0000259" key="7">
    <source>
        <dbReference type="Pfam" id="PF04563"/>
    </source>
</evidence>
<dbReference type="AlphaFoldDB" id="A0A6C0C2C6"/>
<evidence type="ECO:0000313" key="8">
    <source>
        <dbReference type="EMBL" id="QHS97934.1"/>
    </source>
</evidence>
<dbReference type="Gene3D" id="3.90.1100.10">
    <property type="match status" value="2"/>
</dbReference>
<dbReference type="SUPFAM" id="SSF64484">
    <property type="entry name" value="beta and beta-prime subunits of DNA dependent RNA-polymerase"/>
    <property type="match status" value="1"/>
</dbReference>
<evidence type="ECO:0000256" key="5">
    <source>
        <dbReference type="ARBA" id="ARBA00023163"/>
    </source>
</evidence>
<evidence type="ECO:0000259" key="6">
    <source>
        <dbReference type="Pfam" id="PF04561"/>
    </source>
</evidence>
<dbReference type="GO" id="GO:0000428">
    <property type="term" value="C:DNA-directed RNA polymerase complex"/>
    <property type="evidence" value="ECO:0007669"/>
    <property type="project" value="UniProtKB-KW"/>
</dbReference>
<name>A0A6C0C2C6_9ZZZZ</name>